<dbReference type="EMBL" id="JAODWD010000004">
    <property type="protein sequence ID" value="MCT7660030.1"/>
    <property type="molecule type" value="Genomic_DNA"/>
</dbReference>
<evidence type="ECO:0008006" key="3">
    <source>
        <dbReference type="Google" id="ProtNLM"/>
    </source>
</evidence>
<comment type="caution">
    <text evidence="1">The sequence shown here is derived from an EMBL/GenBank/DDBJ whole genome shotgun (WGS) entry which is preliminary data.</text>
</comment>
<gene>
    <name evidence="1" type="ORF">N4S67_16560</name>
</gene>
<dbReference type="RefSeq" id="WP_260994108.1">
    <property type="nucleotide sequence ID" value="NZ_JAODWD010000004.1"/>
</dbReference>
<sequence>MPSRMSDSVFVRTVNAVAVALLDAPVVGRVLGRGLVKIRYVGRRSGQTFELPVGYRRCADGIVIGVAAPDAKTWWRNFLGDGGPITVLGLDRRDRIAHAVADRDPQGRVSVRVSLTR</sequence>
<accession>A0ABT2MFZ3</accession>
<dbReference type="InterPro" id="IPR012349">
    <property type="entry name" value="Split_barrel_FMN-bd"/>
</dbReference>
<proteinExistence type="predicted"/>
<evidence type="ECO:0000313" key="1">
    <source>
        <dbReference type="EMBL" id="MCT7660030.1"/>
    </source>
</evidence>
<keyword evidence="2" id="KW-1185">Reference proteome</keyword>
<name>A0ABT2MFZ3_9MYCO</name>
<reference evidence="2" key="1">
    <citation type="submission" date="2023-07" db="EMBL/GenBank/DDBJ databases">
        <authorList>
            <person name="Deng Y."/>
            <person name="Zhang Y.-Q."/>
        </authorList>
    </citation>
    <scope>NUCLEOTIDE SEQUENCE [LARGE SCALE GENOMIC DNA]</scope>
    <source>
        <strain evidence="2">CPCC 205710</strain>
    </source>
</reference>
<protein>
    <recommendedName>
        <fullName evidence="3">Nitroreductase</fullName>
    </recommendedName>
</protein>
<organism evidence="1 2">
    <name type="scientific">Mycobacterium deserti</name>
    <dbReference type="NCBI Taxonomy" id="2978347"/>
    <lineage>
        <taxon>Bacteria</taxon>
        <taxon>Bacillati</taxon>
        <taxon>Actinomycetota</taxon>
        <taxon>Actinomycetes</taxon>
        <taxon>Mycobacteriales</taxon>
        <taxon>Mycobacteriaceae</taxon>
        <taxon>Mycobacterium</taxon>
    </lineage>
</organism>
<dbReference type="Gene3D" id="2.30.110.10">
    <property type="entry name" value="Electron Transport, Fmn-binding Protein, Chain A"/>
    <property type="match status" value="1"/>
</dbReference>
<evidence type="ECO:0000313" key="2">
    <source>
        <dbReference type="Proteomes" id="UP001206639"/>
    </source>
</evidence>
<dbReference type="Proteomes" id="UP001206639">
    <property type="component" value="Unassembled WGS sequence"/>
</dbReference>